<feature type="region of interest" description="Disordered" evidence="1">
    <location>
        <begin position="1"/>
        <end position="79"/>
    </location>
</feature>
<evidence type="ECO:0000313" key="3">
    <source>
        <dbReference type="Proteomes" id="UP001320876"/>
    </source>
</evidence>
<protein>
    <submittedName>
        <fullName evidence="2">Uncharacterized protein</fullName>
    </submittedName>
</protein>
<feature type="compositionally biased region" description="Basic and acidic residues" evidence="1">
    <location>
        <begin position="1"/>
        <end position="16"/>
    </location>
</feature>
<dbReference type="EMBL" id="JAPDDT010000022">
    <property type="protein sequence ID" value="MCW1926167.1"/>
    <property type="molecule type" value="Genomic_DNA"/>
</dbReference>
<organism evidence="2 3">
    <name type="scientific">Luteolibacter arcticus</name>
    <dbReference type="NCBI Taxonomy" id="1581411"/>
    <lineage>
        <taxon>Bacteria</taxon>
        <taxon>Pseudomonadati</taxon>
        <taxon>Verrucomicrobiota</taxon>
        <taxon>Verrucomicrobiia</taxon>
        <taxon>Verrucomicrobiales</taxon>
        <taxon>Verrucomicrobiaceae</taxon>
        <taxon>Luteolibacter</taxon>
    </lineage>
</organism>
<evidence type="ECO:0000256" key="1">
    <source>
        <dbReference type="SAM" id="MobiDB-lite"/>
    </source>
</evidence>
<accession>A0ABT3GRQ6</accession>
<comment type="caution">
    <text evidence="2">The sequence shown here is derived from an EMBL/GenBank/DDBJ whole genome shotgun (WGS) entry which is preliminary data.</text>
</comment>
<reference evidence="2 3" key="1">
    <citation type="submission" date="2022-10" db="EMBL/GenBank/DDBJ databases">
        <title>Luteolibacter arcticus strain CCTCC AB 2014275, whole genome shotgun sequencing project.</title>
        <authorList>
            <person name="Zhao G."/>
            <person name="Shen L."/>
        </authorList>
    </citation>
    <scope>NUCLEOTIDE SEQUENCE [LARGE SCALE GENOMIC DNA]</scope>
    <source>
        <strain evidence="2 3">CCTCC AB 2014275</strain>
    </source>
</reference>
<gene>
    <name evidence="2" type="ORF">OKA05_26655</name>
</gene>
<keyword evidence="3" id="KW-1185">Reference proteome</keyword>
<evidence type="ECO:0000313" key="2">
    <source>
        <dbReference type="EMBL" id="MCW1926167.1"/>
    </source>
</evidence>
<proteinExistence type="predicted"/>
<dbReference type="RefSeq" id="WP_264490275.1">
    <property type="nucleotide sequence ID" value="NZ_JAPDDT010000022.1"/>
</dbReference>
<sequence length="663" mass="74292">MIERENVGPRHGERNRVPVILTPDRESAKGSSGSKNRLSGYPGQTRRDTRKAVATQQELQNRDPPPAPDQGQGQRLGAEPGAITLRLKWPGHRENYRKAAKSAFETGIYQNRVWNDNNRAYLVLNNRESKNYHWRCESPRARESPSAPVLNPTAAPRAEIHPRRSTTAHTTRNVGTPVANLTLPAMKTPFYLPPDLVREMKSHAPPEGHQPVERAIELLEIGLKARSELSRRPSPAVIQEVDLRNCLASWPYDPAFNVLLSSGADGRQIILVRQPMGLQQFEMDGRPDGCRVRGEETVLHFQHARLDAARRTLPAMPFELTAGDCAELFREASSFYDRLVMLLDMKDWTRVKRDAHQILRLLEFIGQHACCAEGRVLLEPWHPHILRIDIVANAMAELDQGEFPNALPTTRDTIGLPETLDDGSHDIETATRALMENVGGLVSQPPVAQPPVSRPPAFQPHDEAGFLRQNDFWTVRYHGQFALLKSNKGMESLAFLLRSPGREFHVSDLVACDSEASSSRPAAIPSCRLHGDQGQLVLTSRHDGTPLLDPQAKAECKRRLDDLREQEDESERFNDPDRSATARAEINAIAEYLADATGLGGRDRKTSFEAERARCAVTKRIKQAIQRIADAIPPLGHHLSARIKTGYFCSYTPHPDRPVSWRF</sequence>
<dbReference type="Proteomes" id="UP001320876">
    <property type="component" value="Unassembled WGS sequence"/>
</dbReference>
<name>A0ABT3GRQ6_9BACT</name>